<evidence type="ECO:0000313" key="1">
    <source>
        <dbReference type="EMBL" id="CAH0379794.1"/>
    </source>
</evidence>
<dbReference type="InterPro" id="IPR011990">
    <property type="entry name" value="TPR-like_helical_dom_sf"/>
</dbReference>
<dbReference type="Proteomes" id="UP000789595">
    <property type="component" value="Unassembled WGS sequence"/>
</dbReference>
<reference evidence="1" key="1">
    <citation type="submission" date="2021-11" db="EMBL/GenBank/DDBJ databases">
        <authorList>
            <consortium name="Genoscope - CEA"/>
            <person name="William W."/>
        </authorList>
    </citation>
    <scope>NUCLEOTIDE SEQUENCE</scope>
</reference>
<evidence type="ECO:0008006" key="3">
    <source>
        <dbReference type="Google" id="ProtNLM"/>
    </source>
</evidence>
<dbReference type="AlphaFoldDB" id="A0A8J2WT45"/>
<protein>
    <recommendedName>
        <fullName evidence="3">Tetratricopeptide repeat protein</fullName>
    </recommendedName>
</protein>
<comment type="caution">
    <text evidence="1">The sequence shown here is derived from an EMBL/GenBank/DDBJ whole genome shotgun (WGS) entry which is preliminary data.</text>
</comment>
<dbReference type="OrthoDB" id="59528at2759"/>
<organism evidence="1 2">
    <name type="scientific">Pelagomonas calceolata</name>
    <dbReference type="NCBI Taxonomy" id="35677"/>
    <lineage>
        <taxon>Eukaryota</taxon>
        <taxon>Sar</taxon>
        <taxon>Stramenopiles</taxon>
        <taxon>Ochrophyta</taxon>
        <taxon>Pelagophyceae</taxon>
        <taxon>Pelagomonadales</taxon>
        <taxon>Pelagomonadaceae</taxon>
        <taxon>Pelagomonas</taxon>
    </lineage>
</organism>
<dbReference type="SUPFAM" id="SSF48452">
    <property type="entry name" value="TPR-like"/>
    <property type="match status" value="1"/>
</dbReference>
<name>A0A8J2WT45_9STRA</name>
<keyword evidence="2" id="KW-1185">Reference proteome</keyword>
<sequence>GPRRRARVRGADLAVELREHEHGDTVRAVNNYAHSLLKLRRFEEAKALLRKTMPVARRVLGENNETTLRMRTIYAAALHRDDAATLDDLREAVTTLEDTERTARRVLGGAHPDTGWIERALQNARAMLRARETPPGSA</sequence>
<dbReference type="Pfam" id="PF13374">
    <property type="entry name" value="TPR_10"/>
    <property type="match status" value="1"/>
</dbReference>
<proteinExistence type="predicted"/>
<evidence type="ECO:0000313" key="2">
    <source>
        <dbReference type="Proteomes" id="UP000789595"/>
    </source>
</evidence>
<gene>
    <name evidence="1" type="ORF">PECAL_6P14320</name>
</gene>
<dbReference type="EMBL" id="CAKKNE010000006">
    <property type="protein sequence ID" value="CAH0379794.1"/>
    <property type="molecule type" value="Genomic_DNA"/>
</dbReference>
<dbReference type="Gene3D" id="1.25.40.10">
    <property type="entry name" value="Tetratricopeptide repeat domain"/>
    <property type="match status" value="1"/>
</dbReference>
<accession>A0A8J2WT45</accession>
<feature type="non-terminal residue" evidence="1">
    <location>
        <position position="1"/>
    </location>
</feature>